<keyword evidence="1" id="KW-0812">Transmembrane</keyword>
<evidence type="ECO:0000256" key="1">
    <source>
        <dbReference type="SAM" id="Phobius"/>
    </source>
</evidence>
<gene>
    <name evidence="2" type="ORF">ERS852540_01770</name>
</gene>
<keyword evidence="1" id="KW-0472">Membrane</keyword>
<proteinExistence type="predicted"/>
<organism evidence="2 3">
    <name type="scientific">[Eubacterium] siraeum</name>
    <dbReference type="NCBI Taxonomy" id="39492"/>
    <lineage>
        <taxon>Bacteria</taxon>
        <taxon>Bacillati</taxon>
        <taxon>Bacillota</taxon>
        <taxon>Clostridia</taxon>
        <taxon>Eubacteriales</taxon>
        <taxon>Oscillospiraceae</taxon>
        <taxon>Oscillospiraceae incertae sedis</taxon>
    </lineage>
</organism>
<accession>A0A174ZV23</accession>
<dbReference type="EMBL" id="CZBY01000014">
    <property type="protein sequence ID" value="CUQ88679.1"/>
    <property type="molecule type" value="Genomic_DNA"/>
</dbReference>
<dbReference type="STRING" id="39492.ERS852540_01770"/>
<feature type="transmembrane region" description="Helical" evidence="1">
    <location>
        <begin position="22"/>
        <end position="51"/>
    </location>
</feature>
<evidence type="ECO:0000313" key="2">
    <source>
        <dbReference type="EMBL" id="CUQ88679.1"/>
    </source>
</evidence>
<evidence type="ECO:0000313" key="3">
    <source>
        <dbReference type="Proteomes" id="UP000095662"/>
    </source>
</evidence>
<name>A0A174ZV23_9FIRM</name>
<dbReference type="AlphaFoldDB" id="A0A174ZV23"/>
<dbReference type="Proteomes" id="UP000095662">
    <property type="component" value="Unassembled WGS sequence"/>
</dbReference>
<reference evidence="2 3" key="1">
    <citation type="submission" date="2015-09" db="EMBL/GenBank/DDBJ databases">
        <authorList>
            <consortium name="Pathogen Informatics"/>
        </authorList>
    </citation>
    <scope>NUCLEOTIDE SEQUENCE [LARGE SCALE GENOMIC DNA]</scope>
    <source>
        <strain evidence="2 3">2789STDY5834928</strain>
    </source>
</reference>
<keyword evidence="1" id="KW-1133">Transmembrane helix</keyword>
<sequence length="634" mass="70743">MAVSVIVKVGVKLLSTKKGRRFIVGIICAVFMLLFGITAAVWFIIASYFGLIGNAMSDVLINQSWSDINKYVDSALNDVNNTINGEIKETTYSFMPDFSINLSKAVLQQTLEKNNASTILLYDSSDIEKYDKLADEAVTMLKAVKSQSDLNKIFPDKKYKYTDLENDTAFSLNDKNNFKEETKEMIQTLVRKGLPDYNYIVTEKTIDNKNYKTQVLTVKSGENTDTVKYTVSGAGDIYLPLFIAMYHAKNGVYVKDMLKNSVSDLTSDIAENTESSGIADYNDFIATVRLANIDLFGAAEIGSAVTNAISNGAIGITHKITSYGNNRNLTLTLIMPSQKEWEEMFGVSEKEDIVTDNLKVIETMLEKAGITDLYFPVAATVKSALFTYFEGFFNLPVNSSELENRVILTSLNAEQFFHHNGLYTAYDGGVTLSLKASEIPVRIDILPSADEVIQDAFIYDVYNSEEHNIIKSTPNYTYNCSAVEIAYIIDVDAFKEQYGFEFPTIVMTNGNTFKAGDTITMLVEYSCMERIAISEEDIGHSLRDIFGNSQMIIGYSHSGTHSKEKDEGFDSTGWYHTFGSEKNVYHLGIKAAFVDGEVVRQEYQKPHTYNGLSVKNTGAKVNPLLWFKAFRTAA</sequence>
<protein>
    <submittedName>
        <fullName evidence="2">Uncharacterized protein</fullName>
    </submittedName>
</protein>